<evidence type="ECO:0000313" key="3">
    <source>
        <dbReference type="EMBL" id="CAF1074400.1"/>
    </source>
</evidence>
<dbReference type="InterPro" id="IPR036465">
    <property type="entry name" value="vWFA_dom_sf"/>
</dbReference>
<dbReference type="Proteomes" id="UP000681722">
    <property type="component" value="Unassembled WGS sequence"/>
</dbReference>
<evidence type="ECO:0000256" key="1">
    <source>
        <dbReference type="SAM" id="MobiDB-lite"/>
    </source>
</evidence>
<evidence type="ECO:0000259" key="2">
    <source>
        <dbReference type="PROSITE" id="PS50234"/>
    </source>
</evidence>
<feature type="compositionally biased region" description="Low complexity" evidence="1">
    <location>
        <begin position="292"/>
        <end position="302"/>
    </location>
</feature>
<evidence type="ECO:0000313" key="4">
    <source>
        <dbReference type="EMBL" id="CAF3841105.1"/>
    </source>
</evidence>
<feature type="region of interest" description="Disordered" evidence="1">
    <location>
        <begin position="281"/>
        <end position="310"/>
    </location>
</feature>
<protein>
    <recommendedName>
        <fullName evidence="2">VWFA domain-containing protein</fullName>
    </recommendedName>
</protein>
<dbReference type="EMBL" id="CAJNOQ010004796">
    <property type="protein sequence ID" value="CAF1074400.1"/>
    <property type="molecule type" value="Genomic_DNA"/>
</dbReference>
<name>A0A814M8U4_9BILA</name>
<dbReference type="EMBL" id="CAJOBC010004797">
    <property type="protein sequence ID" value="CAF3841105.1"/>
    <property type="molecule type" value="Genomic_DNA"/>
</dbReference>
<comment type="caution">
    <text evidence="3">The sequence shown here is derived from an EMBL/GenBank/DDBJ whole genome shotgun (WGS) entry which is preliminary data.</text>
</comment>
<reference evidence="3" key="1">
    <citation type="submission" date="2021-02" db="EMBL/GenBank/DDBJ databases">
        <authorList>
            <person name="Nowell W R."/>
        </authorList>
    </citation>
    <scope>NUCLEOTIDE SEQUENCE</scope>
</reference>
<dbReference type="SUPFAM" id="SSF53300">
    <property type="entry name" value="vWA-like"/>
    <property type="match status" value="1"/>
</dbReference>
<dbReference type="InterPro" id="IPR002035">
    <property type="entry name" value="VWF_A"/>
</dbReference>
<gene>
    <name evidence="3" type="ORF">GPM918_LOCUS17442</name>
    <name evidence="4" type="ORF">SRO942_LOCUS17440</name>
</gene>
<dbReference type="PANTHER" id="PTHR45737:SF6">
    <property type="entry name" value="VON WILLEBRAND FACTOR A DOMAIN-CONTAINING PROTEIN 5A"/>
    <property type="match status" value="1"/>
</dbReference>
<proteinExistence type="predicted"/>
<evidence type="ECO:0000313" key="5">
    <source>
        <dbReference type="Proteomes" id="UP000663829"/>
    </source>
</evidence>
<dbReference type="AlphaFoldDB" id="A0A814M8U4"/>
<accession>A0A814M8U4</accession>
<dbReference type="Proteomes" id="UP000663829">
    <property type="component" value="Unassembled WGS sequence"/>
</dbReference>
<dbReference type="PANTHER" id="PTHR45737">
    <property type="entry name" value="VON WILLEBRAND FACTOR A DOMAIN-CONTAINING PROTEIN 5A"/>
    <property type="match status" value="1"/>
</dbReference>
<keyword evidence="5" id="KW-1185">Reference proteome</keyword>
<dbReference type="OrthoDB" id="1729737at2759"/>
<organism evidence="3 5">
    <name type="scientific">Didymodactylos carnosus</name>
    <dbReference type="NCBI Taxonomy" id="1234261"/>
    <lineage>
        <taxon>Eukaryota</taxon>
        <taxon>Metazoa</taxon>
        <taxon>Spiralia</taxon>
        <taxon>Gnathifera</taxon>
        <taxon>Rotifera</taxon>
        <taxon>Eurotatoria</taxon>
        <taxon>Bdelloidea</taxon>
        <taxon>Philodinida</taxon>
        <taxon>Philodinidae</taxon>
        <taxon>Didymodactylos</taxon>
    </lineage>
</organism>
<dbReference type="SMART" id="SM00327">
    <property type="entry name" value="VWA"/>
    <property type="match status" value="1"/>
</dbReference>
<dbReference type="Gene3D" id="3.40.50.410">
    <property type="entry name" value="von Willebrand factor, type A domain"/>
    <property type="match status" value="1"/>
</dbReference>
<sequence length="406" mass="45220">MSLSQQKTHLDRDIIVDIELANRTNTILAVEKSSESQFALLASFTPTQEDCKKALSAGKGNTDMNNEFIFVVDCSGSMENEDKIGLARQAMILFLRSLPTNCRFNIVRFGSGYKTLFNNITDIYNEKNAKQAEQLISHIKADLGGTELLQPLQWLEKQATTVSYSRQIFLLTDGEISNVNEVIDPCRSMSTSARIFSFGLGHSPSRSLVKGLARSTYGRFTFVPPGTSVDIHVAEQLQKVLESEETVRLGLARINHVPETDNGQSITRLVVKTLIREFPHAKQEKTPNCGSQQARFQQQQEQKGGSVEDGNKKRMIDISLQHNLLCPHTGFIGVETHTDPSAKNQNANMVLREIPIEITADAKHFDVPFVDGAAPQRMLNSSIQSPVSNTMCFEATYFRYCSSPIE</sequence>
<feature type="domain" description="VWFA" evidence="2">
    <location>
        <begin position="67"/>
        <end position="240"/>
    </location>
</feature>
<dbReference type="Pfam" id="PF13768">
    <property type="entry name" value="VWA_3"/>
    <property type="match status" value="1"/>
</dbReference>
<dbReference type="PROSITE" id="PS50234">
    <property type="entry name" value="VWFA"/>
    <property type="match status" value="1"/>
</dbReference>